<gene>
    <name evidence="1" type="ORF">OGM63_27440</name>
</gene>
<organism evidence="1 2">
    <name type="scientific">Plectonema radiosum NIES-515</name>
    <dbReference type="NCBI Taxonomy" id="2986073"/>
    <lineage>
        <taxon>Bacteria</taxon>
        <taxon>Bacillati</taxon>
        <taxon>Cyanobacteriota</taxon>
        <taxon>Cyanophyceae</taxon>
        <taxon>Oscillatoriophycideae</taxon>
        <taxon>Oscillatoriales</taxon>
        <taxon>Microcoleaceae</taxon>
        <taxon>Plectonema</taxon>
    </lineage>
</organism>
<reference evidence="1 2" key="1">
    <citation type="submission" date="2022-10" db="EMBL/GenBank/DDBJ databases">
        <title>Identification of biosynthetic pathway for the production of the potent trypsin inhibitor radiosumin.</title>
        <authorList>
            <person name="Fewer D.P."/>
            <person name="Delbaje E."/>
            <person name="Ouyang X."/>
            <person name="Agostino P.D."/>
            <person name="Wahlsten M."/>
            <person name="Jokela J."/>
            <person name="Permi P."/>
            <person name="Haapaniemi E."/>
            <person name="Koistinen H."/>
        </authorList>
    </citation>
    <scope>NUCLEOTIDE SEQUENCE [LARGE SCALE GENOMIC DNA]</scope>
    <source>
        <strain evidence="1 2">NIES-515</strain>
    </source>
</reference>
<dbReference type="Proteomes" id="UP001526143">
    <property type="component" value="Unassembled WGS sequence"/>
</dbReference>
<evidence type="ECO:0000313" key="2">
    <source>
        <dbReference type="Proteomes" id="UP001526143"/>
    </source>
</evidence>
<protein>
    <submittedName>
        <fullName evidence="1">Uncharacterized protein</fullName>
    </submittedName>
</protein>
<proteinExistence type="predicted"/>
<name>A0ABT3B728_9CYAN</name>
<keyword evidence="2" id="KW-1185">Reference proteome</keyword>
<sequence>MQLPADIPPGEHQVVMIIDEKPLVELPISKEIRFSIKKWFCT</sequence>
<evidence type="ECO:0000313" key="1">
    <source>
        <dbReference type="EMBL" id="MCV3217199.1"/>
    </source>
</evidence>
<dbReference type="RefSeq" id="WP_263748897.1">
    <property type="nucleotide sequence ID" value="NZ_JAOWRF010000389.1"/>
</dbReference>
<accession>A0ABT3B728</accession>
<dbReference type="EMBL" id="JAOWRF010000389">
    <property type="protein sequence ID" value="MCV3217199.1"/>
    <property type="molecule type" value="Genomic_DNA"/>
</dbReference>
<comment type="caution">
    <text evidence="1">The sequence shown here is derived from an EMBL/GenBank/DDBJ whole genome shotgun (WGS) entry which is preliminary data.</text>
</comment>